<feature type="compositionally biased region" description="Basic and acidic residues" evidence="1">
    <location>
        <begin position="77"/>
        <end position="88"/>
    </location>
</feature>
<reference evidence="2 3" key="1">
    <citation type="submission" date="2017-07" db="EMBL/GenBank/DDBJ databases">
        <authorList>
            <person name="Talla V."/>
            <person name="Backstrom N."/>
        </authorList>
    </citation>
    <scope>NUCLEOTIDE SEQUENCE [LARGE SCALE GENOMIC DNA]</scope>
</reference>
<keyword evidence="3" id="KW-1185">Reference proteome</keyword>
<evidence type="ECO:0000313" key="2">
    <source>
        <dbReference type="EMBL" id="VVC99490.1"/>
    </source>
</evidence>
<dbReference type="EMBL" id="FZQP02004178">
    <property type="protein sequence ID" value="VVC99490.1"/>
    <property type="molecule type" value="Genomic_DNA"/>
</dbReference>
<feature type="region of interest" description="Disordered" evidence="1">
    <location>
        <begin position="68"/>
        <end position="88"/>
    </location>
</feature>
<organism evidence="2 3">
    <name type="scientific">Leptidea sinapis</name>
    <dbReference type="NCBI Taxonomy" id="189913"/>
    <lineage>
        <taxon>Eukaryota</taxon>
        <taxon>Metazoa</taxon>
        <taxon>Ecdysozoa</taxon>
        <taxon>Arthropoda</taxon>
        <taxon>Hexapoda</taxon>
        <taxon>Insecta</taxon>
        <taxon>Pterygota</taxon>
        <taxon>Neoptera</taxon>
        <taxon>Endopterygota</taxon>
        <taxon>Lepidoptera</taxon>
        <taxon>Glossata</taxon>
        <taxon>Ditrysia</taxon>
        <taxon>Papilionoidea</taxon>
        <taxon>Pieridae</taxon>
        <taxon>Dismorphiinae</taxon>
        <taxon>Leptidea</taxon>
    </lineage>
</organism>
<dbReference type="AlphaFoldDB" id="A0A5E4QP89"/>
<proteinExistence type="predicted"/>
<accession>A0A5E4QP89</accession>
<protein>
    <submittedName>
        <fullName evidence="2">Uncharacterized protein</fullName>
    </submittedName>
</protein>
<name>A0A5E4QP89_9NEOP</name>
<evidence type="ECO:0000256" key="1">
    <source>
        <dbReference type="SAM" id="MobiDB-lite"/>
    </source>
</evidence>
<gene>
    <name evidence="2" type="ORF">LSINAPIS_LOCUS10362</name>
</gene>
<evidence type="ECO:0000313" key="3">
    <source>
        <dbReference type="Proteomes" id="UP000324832"/>
    </source>
</evidence>
<sequence length="105" mass="12517">MEYITTNLIHNEDFIYYDQIYYDQEPCPSYMPYYCDYGNAGEFVGDDWTWQSQPAPVKEESVRISYEDEGEGVVSKPENEMEKDERQQTLEEKRLIIFNVNTSQM</sequence>
<dbReference type="Proteomes" id="UP000324832">
    <property type="component" value="Unassembled WGS sequence"/>
</dbReference>